<protein>
    <submittedName>
        <fullName evidence="2">Uncharacterized protein</fullName>
    </submittedName>
</protein>
<name>A0A8D8V613_9HEMI</name>
<dbReference type="EMBL" id="HBUF01359232">
    <property type="protein sequence ID" value="CAG6719676.1"/>
    <property type="molecule type" value="Transcribed_RNA"/>
</dbReference>
<organism evidence="2">
    <name type="scientific">Cacopsylla melanoneura</name>
    <dbReference type="NCBI Taxonomy" id="428564"/>
    <lineage>
        <taxon>Eukaryota</taxon>
        <taxon>Metazoa</taxon>
        <taxon>Ecdysozoa</taxon>
        <taxon>Arthropoda</taxon>
        <taxon>Hexapoda</taxon>
        <taxon>Insecta</taxon>
        <taxon>Pterygota</taxon>
        <taxon>Neoptera</taxon>
        <taxon>Paraneoptera</taxon>
        <taxon>Hemiptera</taxon>
        <taxon>Sternorrhyncha</taxon>
        <taxon>Psylloidea</taxon>
        <taxon>Psyllidae</taxon>
        <taxon>Psyllinae</taxon>
        <taxon>Cacopsylla</taxon>
    </lineage>
</organism>
<accession>A0A8D8V613</accession>
<feature type="transmembrane region" description="Helical" evidence="1">
    <location>
        <begin position="43"/>
        <end position="64"/>
    </location>
</feature>
<keyword evidence="1" id="KW-0812">Transmembrane</keyword>
<dbReference type="AlphaFoldDB" id="A0A8D8V613"/>
<reference evidence="2" key="1">
    <citation type="submission" date="2021-05" db="EMBL/GenBank/DDBJ databases">
        <authorList>
            <person name="Alioto T."/>
            <person name="Alioto T."/>
            <person name="Gomez Garrido J."/>
        </authorList>
    </citation>
    <scope>NUCLEOTIDE SEQUENCE</scope>
</reference>
<evidence type="ECO:0000313" key="2">
    <source>
        <dbReference type="EMBL" id="CAG6719676.1"/>
    </source>
</evidence>
<sequence>MRYLRAHDPSIQVSVLYYDPSIQVRVLYYDHTPYDSSELYTTFVFFQSLHLLLILSYLVILLMIHQNNTPPLSSSKISPARFYEFITTFSSFVRSGLMNGFLLALFIHKNKLFFPQSEFDISTEVNISF</sequence>
<keyword evidence="1" id="KW-1133">Transmembrane helix</keyword>
<feature type="transmembrane region" description="Helical" evidence="1">
    <location>
        <begin position="85"/>
        <end position="107"/>
    </location>
</feature>
<proteinExistence type="predicted"/>
<keyword evidence="1" id="KW-0472">Membrane</keyword>
<evidence type="ECO:0000256" key="1">
    <source>
        <dbReference type="SAM" id="Phobius"/>
    </source>
</evidence>